<evidence type="ECO:0000313" key="8">
    <source>
        <dbReference type="Proteomes" id="UP000238479"/>
    </source>
</evidence>
<dbReference type="GO" id="GO:0000786">
    <property type="term" value="C:nucleosome"/>
    <property type="evidence" value="ECO:0007669"/>
    <property type="project" value="InterPro"/>
</dbReference>
<feature type="compositionally biased region" description="Basic and acidic residues" evidence="5">
    <location>
        <begin position="1436"/>
        <end position="1447"/>
    </location>
</feature>
<dbReference type="InterPro" id="IPR005818">
    <property type="entry name" value="Histone_H1/H5_H15"/>
</dbReference>
<dbReference type="STRING" id="74649.A0A2P6P974"/>
<feature type="compositionally biased region" description="Basic residues" evidence="5">
    <location>
        <begin position="1497"/>
        <end position="1519"/>
    </location>
</feature>
<feature type="region of interest" description="Disordered" evidence="5">
    <location>
        <begin position="266"/>
        <end position="286"/>
    </location>
</feature>
<feature type="compositionally biased region" description="Polar residues" evidence="5">
    <location>
        <begin position="179"/>
        <end position="195"/>
    </location>
</feature>
<dbReference type="PANTHER" id="PTHR11467:SF109">
    <property type="entry name" value="H15 DOMAIN-CONTAINING PROTEIN"/>
    <property type="match status" value="1"/>
</dbReference>
<organism evidence="7 8">
    <name type="scientific">Rosa chinensis</name>
    <name type="common">China rose</name>
    <dbReference type="NCBI Taxonomy" id="74649"/>
    <lineage>
        <taxon>Eukaryota</taxon>
        <taxon>Viridiplantae</taxon>
        <taxon>Streptophyta</taxon>
        <taxon>Embryophyta</taxon>
        <taxon>Tracheophyta</taxon>
        <taxon>Spermatophyta</taxon>
        <taxon>Magnoliopsida</taxon>
        <taxon>eudicotyledons</taxon>
        <taxon>Gunneridae</taxon>
        <taxon>Pentapetalae</taxon>
        <taxon>rosids</taxon>
        <taxon>fabids</taxon>
        <taxon>Rosales</taxon>
        <taxon>Rosaceae</taxon>
        <taxon>Rosoideae</taxon>
        <taxon>Rosoideae incertae sedis</taxon>
        <taxon>Rosa</taxon>
    </lineage>
</organism>
<proteinExistence type="predicted"/>
<feature type="compositionally biased region" description="Polar residues" evidence="5">
    <location>
        <begin position="1522"/>
        <end position="1540"/>
    </location>
</feature>
<comment type="subcellular location">
    <subcellularLocation>
        <location evidence="1">Nucleus</location>
    </subcellularLocation>
</comment>
<keyword evidence="2" id="KW-0238">DNA-binding</keyword>
<evidence type="ECO:0000256" key="2">
    <source>
        <dbReference type="ARBA" id="ARBA00023125"/>
    </source>
</evidence>
<feature type="compositionally biased region" description="Basic and acidic residues" evidence="5">
    <location>
        <begin position="1564"/>
        <end position="1585"/>
    </location>
</feature>
<dbReference type="InterPro" id="IPR036388">
    <property type="entry name" value="WH-like_DNA-bd_sf"/>
</dbReference>
<dbReference type="GO" id="GO:0005730">
    <property type="term" value="C:nucleolus"/>
    <property type="evidence" value="ECO:0007669"/>
    <property type="project" value="TreeGrafter"/>
</dbReference>
<dbReference type="GO" id="GO:0006334">
    <property type="term" value="P:nucleosome assembly"/>
    <property type="evidence" value="ECO:0007669"/>
    <property type="project" value="InterPro"/>
</dbReference>
<dbReference type="SUPFAM" id="SSF46785">
    <property type="entry name" value="Winged helix' DNA-binding domain"/>
    <property type="match status" value="1"/>
</dbReference>
<dbReference type="PANTHER" id="PTHR11467">
    <property type="entry name" value="HISTONE H1"/>
    <property type="match status" value="1"/>
</dbReference>
<feature type="compositionally biased region" description="Basic and acidic residues" evidence="5">
    <location>
        <begin position="1162"/>
        <end position="1188"/>
    </location>
</feature>
<dbReference type="PROSITE" id="PS51504">
    <property type="entry name" value="H15"/>
    <property type="match status" value="1"/>
</dbReference>
<feature type="region of interest" description="Disordered" evidence="5">
    <location>
        <begin position="1012"/>
        <end position="1270"/>
    </location>
</feature>
<feature type="compositionally biased region" description="Basic and acidic residues" evidence="5">
    <location>
        <begin position="1047"/>
        <end position="1063"/>
    </location>
</feature>
<feature type="compositionally biased region" description="Acidic residues" evidence="5">
    <location>
        <begin position="830"/>
        <end position="839"/>
    </location>
</feature>
<feature type="compositionally biased region" description="Basic and acidic residues" evidence="5">
    <location>
        <begin position="145"/>
        <end position="162"/>
    </location>
</feature>
<keyword evidence="8" id="KW-1185">Reference proteome</keyword>
<feature type="region of interest" description="Disordered" evidence="5">
    <location>
        <begin position="857"/>
        <end position="877"/>
    </location>
</feature>
<feature type="compositionally biased region" description="Basic and acidic residues" evidence="5">
    <location>
        <begin position="857"/>
        <end position="875"/>
    </location>
</feature>
<dbReference type="GO" id="GO:0031492">
    <property type="term" value="F:nucleosomal DNA binding"/>
    <property type="evidence" value="ECO:0007669"/>
    <property type="project" value="TreeGrafter"/>
</dbReference>
<name>A0A2P6P974_ROSCH</name>
<keyword evidence="4" id="KW-0175">Coiled coil</keyword>
<dbReference type="InterPro" id="IPR036390">
    <property type="entry name" value="WH_DNA-bd_sf"/>
</dbReference>
<dbReference type="GO" id="GO:0003690">
    <property type="term" value="F:double-stranded DNA binding"/>
    <property type="evidence" value="ECO:0007669"/>
    <property type="project" value="TreeGrafter"/>
</dbReference>
<dbReference type="GO" id="GO:0030261">
    <property type="term" value="P:chromosome condensation"/>
    <property type="evidence" value="ECO:0007669"/>
    <property type="project" value="TreeGrafter"/>
</dbReference>
<feature type="compositionally biased region" description="Basic residues" evidence="5">
    <location>
        <begin position="123"/>
        <end position="137"/>
    </location>
</feature>
<protein>
    <submittedName>
        <fullName evidence="7">Putative High mobility group protein HMGA, plant</fullName>
    </submittedName>
</protein>
<feature type="region of interest" description="Disordered" evidence="5">
    <location>
        <begin position="1436"/>
        <end position="1585"/>
    </location>
</feature>
<keyword evidence="3" id="KW-0539">Nucleus</keyword>
<sequence>MINKLAGAVMEKLAFSDPSKTLTPDQKNDIKRRLCRLLPAFHTPDHPTYAVMIRRAIEELNEEQGSTEEAISKYIREKFDGLPLAHASFLSLHLKKLNERGEIVCVSKNCYMLPTDKGDSLSRRKCVPKQKKTRKGWGKGNSAKGNEHKTLAEEQVEVTEKQRKQRKQSQKPQYCKAVDNQTGSPEQVNGQQCQRQMEEIAAIAEKKSQEQIEEDQQSKVIDDKKESPDAQQGEVIKQQIQGIAVIVVPRNSAEQIYKVPEEQEVEVTEQQQQHGQQSQELSQEEQHSIVIDCQNGSPDEENVQQDEVNRLKSQNQVQLPGVIVEKQNIEQIYKEDEVQVEVTEQLREDGQEIQDSIQAEQCSKMIEDKYGSTDAQQERVNGHENQKHMQDVALIVDKQNVEVKKYQVNEEQVEVIEQKVEHVKQSAEPIQHMKVIDCQNGSSKQQNEQKDEVNGQQSENQMQVTAVVVEKSNFSEQTRNVNEEEQVEMTAQREYGQQSQEEQHNKVIDCQNGSPEQQNKQQEYVNEDQLQEIIVSCEKQIDTKLKHKVADERIEVSMDKIVEEQYQTKEQLCEVIEQHSQAVKRDIQLHGEAVEAIRSGPEAQQSDMISEQNRLQDQIELTSMQELLPEKQEKDAATVVNSNVSIASQKFSHHVSSNLSELLENNVKVQGKMQKLLENNIKVQEKTHKLLENNIKVQEKTLQVQEKLFELLKELADTIRNPVIEKRSMPIIGPCGEREYIDCGFPAKQKHQPEISAQTKALGSQLNEMLASLELPMDAAELFLKQGKLCNLGQQQVPKGQNKSIKNMPDAEQPQQQEIGNSELLRELPTMEEENEELSGPDRKRIRLSIEANHEKEKQLQVHNAEGHPDLRSQEKPSVSVLVPSFPDVFLHSPNYERGTQQPKVQKTERPREIKLLSVEGGIIAHVSRTNLIESSVDLLQEEQEIVPELTYQENLQEQEQEMQSFSHKKHQQAILSDVVKTPDFLLATGAEQEAENVIKDKDVELDLTASDQSCRTQPEQKQQQRQLGLPGKQPSESYCEGAEASKYQDEDHQPENVIKEKAVQSSHLSLELTASEQSSQRQLEKQQQQPQRRLRPRGKKSAESDCGVATAPECQEQQPRYPMQERMKLDQKPAGQSQLSPWCQRHSESELSLTTSMVELSPRKSQDTESQTEEKTRELKTSAEETGQRQLQQRQLRTRSKNLSEFKQTSLSNTGMSQVDKPGAEDSSQLKRQPQVEKPGVGDPSQLKKKQVNRLNKRQWCTPEPTTMPNAIGAIVTYQRRSSQTIEPNPEAFQDLGPTLADHLEQKENHHGQRKKFKSAKESPDELALTSQHLVVDPHILVKPPLLNPAAVGQLPQTTKELPQKQQLLHHMKLRSCSQAASQSEPDVLIVGLLPQTTKELPQKQLLRHMKLHSRSQAASQSEPDVSMIDTLPAEHHSEQPQEQKHPKWPQKQRGRTPKPKLDRAGPVKRQQLQEQPKRRGRPPKLDVNTISGRKLISKNKQKQPKSPGKAKSRKVIKGKLQSQVRGKPQKVTQGTPKSQVRGKPQKVTQGTPKSQVRGRLQKMSEETVKSQVRERAREVTEGT</sequence>
<dbReference type="Gene3D" id="1.10.10.10">
    <property type="entry name" value="Winged helix-like DNA-binding domain superfamily/Winged helix DNA-binding domain"/>
    <property type="match status" value="1"/>
</dbReference>
<dbReference type="EMBL" id="PDCK01000045">
    <property type="protein sequence ID" value="PRQ18465.1"/>
    <property type="molecule type" value="Genomic_DNA"/>
</dbReference>
<gene>
    <name evidence="7" type="ORF">RchiOBHm_Chr7g0206321</name>
</gene>
<dbReference type="Proteomes" id="UP000238479">
    <property type="component" value="Chromosome 7"/>
</dbReference>
<feature type="coiled-coil region" evidence="4">
    <location>
        <begin position="659"/>
        <end position="708"/>
    </location>
</feature>
<feature type="compositionally biased region" description="Basic residues" evidence="5">
    <location>
        <begin position="1248"/>
        <end position="1258"/>
    </location>
</feature>
<evidence type="ECO:0000256" key="5">
    <source>
        <dbReference type="SAM" id="MobiDB-lite"/>
    </source>
</evidence>
<reference evidence="7 8" key="1">
    <citation type="journal article" date="2018" name="Nat. Genet.">
        <title>The Rosa genome provides new insights in the design of modern roses.</title>
        <authorList>
            <person name="Bendahmane M."/>
        </authorList>
    </citation>
    <scope>NUCLEOTIDE SEQUENCE [LARGE SCALE GENOMIC DNA]</scope>
    <source>
        <strain evidence="8">cv. Old Blush</strain>
    </source>
</reference>
<feature type="region of interest" description="Disordered" evidence="5">
    <location>
        <begin position="440"/>
        <end position="460"/>
    </location>
</feature>
<evidence type="ECO:0000313" key="7">
    <source>
        <dbReference type="EMBL" id="PRQ18465.1"/>
    </source>
</evidence>
<accession>A0A2P6P974</accession>
<feature type="compositionally biased region" description="Low complexity" evidence="5">
    <location>
        <begin position="1018"/>
        <end position="1034"/>
    </location>
</feature>
<evidence type="ECO:0000256" key="1">
    <source>
        <dbReference type="ARBA" id="ARBA00004123"/>
    </source>
</evidence>
<evidence type="ECO:0000256" key="4">
    <source>
        <dbReference type="SAM" id="Coils"/>
    </source>
</evidence>
<feature type="region of interest" description="Disordered" evidence="5">
    <location>
        <begin position="473"/>
        <end position="505"/>
    </location>
</feature>
<evidence type="ECO:0000256" key="3">
    <source>
        <dbReference type="ARBA" id="ARBA00023242"/>
    </source>
</evidence>
<dbReference type="GO" id="GO:0045910">
    <property type="term" value="P:negative regulation of DNA recombination"/>
    <property type="evidence" value="ECO:0007669"/>
    <property type="project" value="TreeGrafter"/>
</dbReference>
<feature type="compositionally biased region" description="Basic residues" evidence="5">
    <location>
        <begin position="1448"/>
        <end position="1460"/>
    </location>
</feature>
<dbReference type="SMART" id="SM00526">
    <property type="entry name" value="H15"/>
    <property type="match status" value="1"/>
</dbReference>
<feature type="region of interest" description="Disordered" evidence="5">
    <location>
        <begin position="799"/>
        <end position="844"/>
    </location>
</feature>
<dbReference type="Gramene" id="PRQ18465">
    <property type="protein sequence ID" value="PRQ18465"/>
    <property type="gene ID" value="RchiOBHm_Chr7g0206321"/>
</dbReference>
<feature type="compositionally biased region" description="Low complexity" evidence="5">
    <location>
        <begin position="1077"/>
        <end position="1092"/>
    </location>
</feature>
<feature type="region of interest" description="Disordered" evidence="5">
    <location>
        <begin position="118"/>
        <end position="233"/>
    </location>
</feature>
<dbReference type="Pfam" id="PF00538">
    <property type="entry name" value="Linker_histone"/>
    <property type="match status" value="1"/>
</dbReference>
<comment type="caution">
    <text evidence="7">The sequence shown here is derived from an EMBL/GenBank/DDBJ whole genome shotgun (WGS) entry which is preliminary data.</text>
</comment>
<feature type="compositionally biased region" description="Polar residues" evidence="5">
    <location>
        <begin position="1064"/>
        <end position="1076"/>
    </location>
</feature>
<feature type="compositionally biased region" description="Polar residues" evidence="5">
    <location>
        <begin position="1202"/>
        <end position="1218"/>
    </location>
</feature>
<feature type="domain" description="H15" evidence="6">
    <location>
        <begin position="45"/>
        <end position="115"/>
    </location>
</feature>
<evidence type="ECO:0000259" key="6">
    <source>
        <dbReference type="PROSITE" id="PS51504"/>
    </source>
</evidence>
<dbReference type="CDD" id="cd00073">
    <property type="entry name" value="H15"/>
    <property type="match status" value="1"/>
</dbReference>
<feature type="compositionally biased region" description="Low complexity" evidence="5">
    <location>
        <begin position="268"/>
        <end position="281"/>
    </location>
</feature>
<dbReference type="OMA" id="KQDSTHK"/>
<feature type="compositionally biased region" description="Basic and acidic residues" evidence="5">
    <location>
        <begin position="204"/>
        <end position="228"/>
    </location>
</feature>